<evidence type="ECO:0000256" key="1">
    <source>
        <dbReference type="SAM" id="SignalP"/>
    </source>
</evidence>
<reference evidence="2" key="1">
    <citation type="journal article" date="2021" name="Nat. Commun.">
        <title>Genetic determinants of endophytism in the Arabidopsis root mycobiome.</title>
        <authorList>
            <person name="Mesny F."/>
            <person name="Miyauchi S."/>
            <person name="Thiergart T."/>
            <person name="Pickel B."/>
            <person name="Atanasova L."/>
            <person name="Karlsson M."/>
            <person name="Huettel B."/>
            <person name="Barry K.W."/>
            <person name="Haridas S."/>
            <person name="Chen C."/>
            <person name="Bauer D."/>
            <person name="Andreopoulos W."/>
            <person name="Pangilinan J."/>
            <person name="LaButti K."/>
            <person name="Riley R."/>
            <person name="Lipzen A."/>
            <person name="Clum A."/>
            <person name="Drula E."/>
            <person name="Henrissat B."/>
            <person name="Kohler A."/>
            <person name="Grigoriev I.V."/>
            <person name="Martin F.M."/>
            <person name="Hacquard S."/>
        </authorList>
    </citation>
    <scope>NUCLEOTIDE SEQUENCE</scope>
    <source>
        <strain evidence="2">MPI-CAGE-CH-0235</strain>
    </source>
</reference>
<sequence length="442" mass="49867">MDLVKPYNANGIKRFVAITTLLSLVNPVQAKPSVRSLDKDPTDGGWLQCRAQEKFLDSFALICSTSKKGSETASAACLETGRSTGTVLRVARNLGVPPDDLCSLKKILGSLKVIAARGSSMPTPEDAMRDILFKIIDLDRDKINALFQTFTKKSVKESLNQAIAVIQRNNSRAENGSSFWQWAGTIPAFVKLSIAQGPQKMAPYLEWASCARWRYSKVLESHFSGPTGPPEWITSIYKLGRYYAAANAMVSLALKQSELFVSIELETVEPLARESFPFPQEHGLRTLLKELVPEHQEQILARLENMWNKEDAEVHFKNQFPQVLTPHAEMQMARFYESYPHLAPRLRYMGTSKKACYLCNEALNTHPLKIVAEKCHQKLYPTWLPAPCPSSTRKRNSDFLWKMTRQLERMTVQELRSSLRGVRRQFALDSTAGPSLTMTSYM</sequence>
<dbReference type="InterPro" id="IPR027796">
    <property type="entry name" value="OTT_1508_deam-like"/>
</dbReference>
<evidence type="ECO:0000313" key="3">
    <source>
        <dbReference type="Proteomes" id="UP000813444"/>
    </source>
</evidence>
<keyword evidence="3" id="KW-1185">Reference proteome</keyword>
<gene>
    <name evidence="2" type="ORF">B0I35DRAFT_168114</name>
</gene>
<comment type="caution">
    <text evidence="2">The sequence shown here is derived from an EMBL/GenBank/DDBJ whole genome shotgun (WGS) entry which is preliminary data.</text>
</comment>
<proteinExistence type="predicted"/>
<accession>A0A8K0SXN7</accession>
<dbReference type="Proteomes" id="UP000813444">
    <property type="component" value="Unassembled WGS sequence"/>
</dbReference>
<protein>
    <submittedName>
        <fullName evidence="2">Uncharacterized protein</fullName>
    </submittedName>
</protein>
<feature type="signal peptide" evidence="1">
    <location>
        <begin position="1"/>
        <end position="30"/>
    </location>
</feature>
<organism evidence="2 3">
    <name type="scientific">Stachybotrys elegans</name>
    <dbReference type="NCBI Taxonomy" id="80388"/>
    <lineage>
        <taxon>Eukaryota</taxon>
        <taxon>Fungi</taxon>
        <taxon>Dikarya</taxon>
        <taxon>Ascomycota</taxon>
        <taxon>Pezizomycotina</taxon>
        <taxon>Sordariomycetes</taxon>
        <taxon>Hypocreomycetidae</taxon>
        <taxon>Hypocreales</taxon>
        <taxon>Stachybotryaceae</taxon>
        <taxon>Stachybotrys</taxon>
    </lineage>
</organism>
<feature type="chain" id="PRO_5035436721" evidence="1">
    <location>
        <begin position="31"/>
        <end position="442"/>
    </location>
</feature>
<dbReference type="AlphaFoldDB" id="A0A8K0SXN7"/>
<dbReference type="Pfam" id="PF14441">
    <property type="entry name" value="OTT_1508_deam"/>
    <property type="match status" value="1"/>
</dbReference>
<dbReference type="OrthoDB" id="4851849at2759"/>
<evidence type="ECO:0000313" key="2">
    <source>
        <dbReference type="EMBL" id="KAH7324697.1"/>
    </source>
</evidence>
<name>A0A8K0SXN7_9HYPO</name>
<dbReference type="EMBL" id="JAGPNK010000003">
    <property type="protein sequence ID" value="KAH7324697.1"/>
    <property type="molecule type" value="Genomic_DNA"/>
</dbReference>
<keyword evidence="1" id="KW-0732">Signal</keyword>